<evidence type="ECO:0000313" key="2">
    <source>
        <dbReference type="EMBL" id="EWC48498.1"/>
    </source>
</evidence>
<evidence type="ECO:0000256" key="1">
    <source>
        <dbReference type="SAM" id="MobiDB-lite"/>
    </source>
</evidence>
<dbReference type="Pfam" id="PF04450">
    <property type="entry name" value="BSP"/>
    <property type="match status" value="1"/>
</dbReference>
<reference evidence="2 3" key="1">
    <citation type="submission" date="2013-05" db="EMBL/GenBank/DDBJ databases">
        <title>Drechslerella stenobrocha genome reveals carnivorous origination and mechanical trapping mechanism of predatory fungi.</title>
        <authorList>
            <person name="Liu X."/>
            <person name="Zhang W."/>
            <person name="Liu K."/>
        </authorList>
    </citation>
    <scope>NUCLEOTIDE SEQUENCE [LARGE SCALE GENOMIC DNA]</scope>
    <source>
        <strain evidence="2 3">248</strain>
    </source>
</reference>
<accession>W7I888</accession>
<gene>
    <name evidence="2" type="ORF">DRE_07742</name>
</gene>
<dbReference type="Proteomes" id="UP000024837">
    <property type="component" value="Unassembled WGS sequence"/>
</dbReference>
<dbReference type="HOGENOM" id="CLU_727563_0_0_1"/>
<dbReference type="OrthoDB" id="891726at2759"/>
<dbReference type="InterPro" id="IPR007541">
    <property type="entry name" value="Uncharacterised_BSP"/>
</dbReference>
<dbReference type="AlphaFoldDB" id="W7I888"/>
<evidence type="ECO:0000313" key="3">
    <source>
        <dbReference type="Proteomes" id="UP000024837"/>
    </source>
</evidence>
<protein>
    <submittedName>
        <fullName evidence="2">Uncharacterized protein</fullName>
    </submittedName>
</protein>
<name>W7I888_9PEZI</name>
<dbReference type="PANTHER" id="PTHR33321">
    <property type="match status" value="1"/>
</dbReference>
<feature type="region of interest" description="Disordered" evidence="1">
    <location>
        <begin position="252"/>
        <end position="276"/>
    </location>
</feature>
<keyword evidence="3" id="KW-1185">Reference proteome</keyword>
<proteinExistence type="predicted"/>
<dbReference type="PANTHER" id="PTHR33321:SF12">
    <property type="entry name" value="PLANT BASIC SECRETORY PROTEIN (BSP) FAMILY PROTEIN"/>
    <property type="match status" value="1"/>
</dbReference>
<dbReference type="EMBL" id="KI966380">
    <property type="protein sequence ID" value="EWC48498.1"/>
    <property type="molecule type" value="Genomic_DNA"/>
</dbReference>
<sequence>MSNEKQAVTDERDSKSSKFRGYRVPLLRFQVNDVCHDGATVVFGAGLNFHELLTDAVIGVLSALYTPETAPTHVRSVTLILRPMDGVAYTTGMDIDDDHKEIHFSTNYMAGVHERSHGTQDKEEILGVIRHEMVHCFQYNAMGTANGGLIEGIADWVRYKAGFIPPHWRDGTAEHWDQGYQNTAYFLLWLEKQYGLATVPRINAWMKKRQYSDELWIELFGEKPEALFRKYKKTFEGSPGGGIQIPTHRDTLEASLSPPSPPAVSPSASVPGNDMADDQSYVEVTKPKQDTDKANDRTVSFFQISEMRLLARDRLFKLTFDGDEDGGAALFFNKFDGLIEVLDPKMTDKERKLLLVTALRKKAADFLSRADPHGRASYDEIRHRFQIAM</sequence>
<organism evidence="2 3">
    <name type="scientific">Drechslerella stenobrocha 248</name>
    <dbReference type="NCBI Taxonomy" id="1043628"/>
    <lineage>
        <taxon>Eukaryota</taxon>
        <taxon>Fungi</taxon>
        <taxon>Dikarya</taxon>
        <taxon>Ascomycota</taxon>
        <taxon>Pezizomycotina</taxon>
        <taxon>Orbiliomycetes</taxon>
        <taxon>Orbiliales</taxon>
        <taxon>Orbiliaceae</taxon>
        <taxon>Drechslerella</taxon>
    </lineage>
</organism>